<sequence length="526" mass="59089">MTLTQQDNSRGNAKSLDGRLVNTVGLDATRAPLILKAWELYATGDYTLDRLEDAMAGMGLTSKATARTAERPVTASKFQQILRDPYYAGYVVYKGDVYPGRHEPIVGHEFFEHVQEVADMRSKKGQRDRVHHHYLKGQLYCQRCHENGRISRLVYTEATGNGGTYQYFVCLSRKQQGCDLPYLPVERVEDALVDHYKGLHLPSAFLDDLRTRIDTALADEQGSIREIHARVSRQLKELYAREERLVDLASDGLLPHQKIRAKLYETQFQKAKARDSLATTSAELAVGGNVLRTALELIHDPSGIYERLADSVRRLMNQALFERIYVDEHSTVSTRMSPPFADIYAARTLWEAPEAPRGAGTPSGGTERRPRNAGAPDLISLPGVYSTSGSNKTPMVGLLHSCVENVQQRKRILKLRKLRDRLAHAEPRETAPGPAREVKTQAREAIELYQSGISTTQIARRLNVSRTTVAGWIKAAGIPMRHSPITDEQFAEVRRLRDQGLSYERIGRQIGYTASGVRRRLLEDDS</sequence>
<feature type="region of interest" description="Disordered" evidence="3">
    <location>
        <begin position="354"/>
        <end position="380"/>
    </location>
</feature>
<gene>
    <name evidence="5" type="ORF">JJE72_12255</name>
</gene>
<dbReference type="Pfam" id="PF07508">
    <property type="entry name" value="Recombinase"/>
    <property type="match status" value="1"/>
</dbReference>
<evidence type="ECO:0000256" key="2">
    <source>
        <dbReference type="ARBA" id="ARBA00023172"/>
    </source>
</evidence>
<dbReference type="InterPro" id="IPR038109">
    <property type="entry name" value="DNA_bind_recomb_sf"/>
</dbReference>
<dbReference type="EMBL" id="JAERRC010000030">
    <property type="protein sequence ID" value="MBL0706274.1"/>
    <property type="molecule type" value="Genomic_DNA"/>
</dbReference>
<name>A0ABS1K3P0_9MICC</name>
<dbReference type="Gene3D" id="1.10.10.60">
    <property type="entry name" value="Homeodomain-like"/>
    <property type="match status" value="1"/>
</dbReference>
<feature type="domain" description="Recombinase" evidence="4">
    <location>
        <begin position="12"/>
        <end position="124"/>
    </location>
</feature>
<dbReference type="PANTHER" id="PTHR30461">
    <property type="entry name" value="DNA-INVERTASE FROM LAMBDOID PROPHAGE"/>
    <property type="match status" value="1"/>
</dbReference>
<evidence type="ECO:0000313" key="6">
    <source>
        <dbReference type="Proteomes" id="UP000639051"/>
    </source>
</evidence>
<organism evidence="5 6">
    <name type="scientific">Sinomonas cellulolyticus</name>
    <dbReference type="NCBI Taxonomy" id="2801916"/>
    <lineage>
        <taxon>Bacteria</taxon>
        <taxon>Bacillati</taxon>
        <taxon>Actinomycetota</taxon>
        <taxon>Actinomycetes</taxon>
        <taxon>Micrococcales</taxon>
        <taxon>Micrococcaceae</taxon>
        <taxon>Sinomonas</taxon>
    </lineage>
</organism>
<dbReference type="InterPro" id="IPR050639">
    <property type="entry name" value="SSR_resolvase"/>
</dbReference>
<reference evidence="5 6" key="1">
    <citation type="submission" date="2021-01" db="EMBL/GenBank/DDBJ databases">
        <title>Genome public.</title>
        <authorList>
            <person name="Liu C."/>
            <person name="Sun Q."/>
        </authorList>
    </citation>
    <scope>NUCLEOTIDE SEQUENCE [LARGE SCALE GENOMIC DNA]</scope>
    <source>
        <strain evidence="5 6">JC656</strain>
    </source>
</reference>
<dbReference type="SUPFAM" id="SSF46689">
    <property type="entry name" value="Homeodomain-like"/>
    <property type="match status" value="1"/>
</dbReference>
<dbReference type="Proteomes" id="UP000639051">
    <property type="component" value="Unassembled WGS sequence"/>
</dbReference>
<comment type="caution">
    <text evidence="5">The sequence shown here is derived from an EMBL/GenBank/DDBJ whole genome shotgun (WGS) entry which is preliminary data.</text>
</comment>
<dbReference type="PROSITE" id="PS51737">
    <property type="entry name" value="RECOMBINASE_DNA_BIND"/>
    <property type="match status" value="1"/>
</dbReference>
<keyword evidence="2" id="KW-0233">DNA recombination</keyword>
<protein>
    <submittedName>
        <fullName evidence="5">Helix-turn-helix domain-containing protein</fullName>
    </submittedName>
</protein>
<proteinExistence type="predicted"/>
<dbReference type="PANTHER" id="PTHR30461:SF2">
    <property type="entry name" value="SERINE RECOMBINASE PINE-RELATED"/>
    <property type="match status" value="1"/>
</dbReference>
<evidence type="ECO:0000259" key="4">
    <source>
        <dbReference type="PROSITE" id="PS51737"/>
    </source>
</evidence>
<dbReference type="Gene3D" id="3.90.1750.20">
    <property type="entry name" value="Putative Large Serine Recombinase, Chain B, Domain 2"/>
    <property type="match status" value="1"/>
</dbReference>
<accession>A0ABS1K3P0</accession>
<keyword evidence="6" id="KW-1185">Reference proteome</keyword>
<evidence type="ECO:0000256" key="1">
    <source>
        <dbReference type="ARBA" id="ARBA00023125"/>
    </source>
</evidence>
<keyword evidence="1" id="KW-0238">DNA-binding</keyword>
<evidence type="ECO:0000313" key="5">
    <source>
        <dbReference type="EMBL" id="MBL0706274.1"/>
    </source>
</evidence>
<dbReference type="RefSeq" id="WP_189692683.1">
    <property type="nucleotide sequence ID" value="NZ_BNCM01000003.1"/>
</dbReference>
<dbReference type="InterPro" id="IPR025827">
    <property type="entry name" value="Zn_ribbon_recom_dom"/>
</dbReference>
<dbReference type="Pfam" id="PF13384">
    <property type="entry name" value="HTH_23"/>
    <property type="match status" value="1"/>
</dbReference>
<dbReference type="Pfam" id="PF13408">
    <property type="entry name" value="Zn_ribbon_recom"/>
    <property type="match status" value="1"/>
</dbReference>
<dbReference type="InterPro" id="IPR009057">
    <property type="entry name" value="Homeodomain-like_sf"/>
</dbReference>
<dbReference type="InterPro" id="IPR011109">
    <property type="entry name" value="DNA_bind_recombinase_dom"/>
</dbReference>
<evidence type="ECO:0000256" key="3">
    <source>
        <dbReference type="SAM" id="MobiDB-lite"/>
    </source>
</evidence>